<reference evidence="3 4" key="2">
    <citation type="submission" date="2020-04" db="EMBL/GenBank/DDBJ databases">
        <title>Complete genome sequence of Alteromonas pelagimontana 5.12T.</title>
        <authorList>
            <person name="Sinha R.K."/>
            <person name="Krishnan K.P."/>
            <person name="Kurian J.P."/>
        </authorList>
    </citation>
    <scope>NUCLEOTIDE SEQUENCE [LARGE SCALE GENOMIC DNA]</scope>
    <source>
        <strain evidence="3 4">5.12</strain>
    </source>
</reference>
<keyword evidence="4" id="KW-1185">Reference proteome</keyword>
<protein>
    <submittedName>
        <fullName evidence="3">PEP-CTERM sorting domain-containing protein</fullName>
    </submittedName>
</protein>
<evidence type="ECO:0000256" key="2">
    <source>
        <dbReference type="SAM" id="SignalP"/>
    </source>
</evidence>
<keyword evidence="2" id="KW-0732">Signal</keyword>
<evidence type="ECO:0000256" key="1">
    <source>
        <dbReference type="SAM" id="Phobius"/>
    </source>
</evidence>
<organism evidence="3 4">
    <name type="scientific">Alteromonas pelagimontana</name>
    <dbReference type="NCBI Taxonomy" id="1858656"/>
    <lineage>
        <taxon>Bacteria</taxon>
        <taxon>Pseudomonadati</taxon>
        <taxon>Pseudomonadota</taxon>
        <taxon>Gammaproteobacteria</taxon>
        <taxon>Alteromonadales</taxon>
        <taxon>Alteromonadaceae</taxon>
        <taxon>Alteromonas/Salinimonas group</taxon>
        <taxon>Alteromonas</taxon>
    </lineage>
</organism>
<keyword evidence="1" id="KW-0812">Transmembrane</keyword>
<dbReference type="EMBL" id="CP052766">
    <property type="protein sequence ID" value="QJR79597.1"/>
    <property type="molecule type" value="Genomic_DNA"/>
</dbReference>
<dbReference type="AlphaFoldDB" id="A0A6M4M8Z0"/>
<evidence type="ECO:0000313" key="4">
    <source>
        <dbReference type="Proteomes" id="UP000219285"/>
    </source>
</evidence>
<keyword evidence="1" id="KW-0472">Membrane</keyword>
<evidence type="ECO:0000313" key="3">
    <source>
        <dbReference type="EMBL" id="QJR79597.1"/>
    </source>
</evidence>
<dbReference type="KEGG" id="apel:CA267_001690"/>
<feature type="chain" id="PRO_5028888439" evidence="2">
    <location>
        <begin position="21"/>
        <end position="191"/>
    </location>
</feature>
<gene>
    <name evidence="3" type="ORF">CA267_001690</name>
</gene>
<reference evidence="4" key="1">
    <citation type="submission" date="2014-12" db="EMBL/GenBank/DDBJ databases">
        <title>Complete genome sequence of a multi-drug resistant Klebsiella pneumoniae.</title>
        <authorList>
            <person name="Hua X."/>
            <person name="Chen Q."/>
            <person name="Li X."/>
            <person name="Feng Y."/>
            <person name="Ruan Z."/>
            <person name="Yu Y."/>
        </authorList>
    </citation>
    <scope>NUCLEOTIDE SEQUENCE [LARGE SCALE GENOMIC DNA]</scope>
    <source>
        <strain evidence="4">5.12</strain>
    </source>
</reference>
<sequence length="191" mass="20829">MKLLTAAILLSVFTSLSANASFTKISDPFSSFGKIGFGYPTIVGDTNLLLSNSAYKYVGFEYQFTDTFTWLDADIVTEFNDAIVGDFQISLMSNGHVFHSEIIEDTGADVYTGSFYNTTPFDIQGFIHVVVEPYAGNGNPAKGVISFYPNSTAFYFSDDTVLSFVPTPATFGLFAFGAIALCLRRQQKLSA</sequence>
<keyword evidence="1" id="KW-1133">Transmembrane helix</keyword>
<feature type="signal peptide" evidence="2">
    <location>
        <begin position="1"/>
        <end position="20"/>
    </location>
</feature>
<dbReference type="Proteomes" id="UP000219285">
    <property type="component" value="Chromosome"/>
</dbReference>
<accession>A0A6M4M8Z0</accession>
<proteinExistence type="predicted"/>
<dbReference type="RefSeq" id="WP_075609077.1">
    <property type="nucleotide sequence ID" value="NZ_CP052766.1"/>
</dbReference>
<feature type="transmembrane region" description="Helical" evidence="1">
    <location>
        <begin position="161"/>
        <end position="183"/>
    </location>
</feature>
<name>A0A6M4M8Z0_9ALTE</name>